<evidence type="ECO:0000256" key="1">
    <source>
        <dbReference type="SAM" id="SignalP"/>
    </source>
</evidence>
<dbReference type="InterPro" id="IPR002491">
    <property type="entry name" value="ABC_transptr_periplasmic_BD"/>
</dbReference>
<keyword evidence="4" id="KW-1185">Reference proteome</keyword>
<evidence type="ECO:0000313" key="4">
    <source>
        <dbReference type="Proteomes" id="UP001236507"/>
    </source>
</evidence>
<dbReference type="Proteomes" id="UP001236507">
    <property type="component" value="Unassembled WGS sequence"/>
</dbReference>
<feature type="domain" description="Fe/B12 periplasmic-binding" evidence="2">
    <location>
        <begin position="24"/>
        <end position="278"/>
    </location>
</feature>
<dbReference type="PANTHER" id="PTHR30535">
    <property type="entry name" value="VITAMIN B12-BINDING PROTEIN"/>
    <property type="match status" value="1"/>
</dbReference>
<evidence type="ECO:0000259" key="2">
    <source>
        <dbReference type="PROSITE" id="PS50983"/>
    </source>
</evidence>
<reference evidence="3 4" key="1">
    <citation type="submission" date="2023-05" db="EMBL/GenBank/DDBJ databases">
        <title>Novel species of genus Flectobacillus isolated from stream in China.</title>
        <authorList>
            <person name="Lu H."/>
        </authorList>
    </citation>
    <scope>NUCLEOTIDE SEQUENCE [LARGE SCALE GENOMIC DNA]</scope>
    <source>
        <strain evidence="3 4">KCTC 42575</strain>
    </source>
</reference>
<protein>
    <submittedName>
        <fullName evidence="3">ABC transporter substrate-binding protein</fullName>
    </submittedName>
</protein>
<evidence type="ECO:0000313" key="3">
    <source>
        <dbReference type="EMBL" id="MDI9861258.1"/>
    </source>
</evidence>
<name>A0ABT6YCD7_9BACT</name>
<dbReference type="PROSITE" id="PS50983">
    <property type="entry name" value="FE_B12_PBP"/>
    <property type="match status" value="1"/>
</dbReference>
<dbReference type="Pfam" id="PF01497">
    <property type="entry name" value="Peripla_BP_2"/>
    <property type="match status" value="1"/>
</dbReference>
<dbReference type="Gene3D" id="3.40.50.1980">
    <property type="entry name" value="Nitrogenase molybdenum iron protein domain"/>
    <property type="match status" value="2"/>
</dbReference>
<dbReference type="InterPro" id="IPR050902">
    <property type="entry name" value="ABC_Transporter_SBP"/>
</dbReference>
<dbReference type="PANTHER" id="PTHR30535:SF4">
    <property type="entry name" value="HEMIN-BINDING PERIPLASMIC PROTEIN HMUT"/>
    <property type="match status" value="1"/>
</dbReference>
<keyword evidence="1" id="KW-0732">Signal</keyword>
<feature type="signal peptide" evidence="1">
    <location>
        <begin position="1"/>
        <end position="18"/>
    </location>
</feature>
<comment type="caution">
    <text evidence="3">The sequence shown here is derived from an EMBL/GenBank/DDBJ whole genome shotgun (WGS) entry which is preliminary data.</text>
</comment>
<dbReference type="RefSeq" id="WP_283345746.1">
    <property type="nucleotide sequence ID" value="NZ_JASHIF010000018.1"/>
</dbReference>
<sequence>MKKLILGYLLLCNISLFAQTKTPRIVSISGAVTEILVGLGLQNQIVGTDVTSNYPASIEKLPKVGHNRGIGAEATLALQPTIVIGTKDEKGTSFLKPEVESQFNSAGVKVQMFTQTYTVEGTKKLIDEVASYFGKKVEAQRLKQQIDIALKQVKKLKSSPKVLFIYARGMGALSVAGNGTSVKSLIELAGAQNAVNDFENFKPLTPEALIAANPDYILLFDSGLESIDGTAGLLKIPGVAQTNAGKKKQFITMDGALLTGFGPRVGLAVLELNKKINL</sequence>
<proteinExistence type="predicted"/>
<gene>
    <name evidence="3" type="ORF">QM524_18715</name>
</gene>
<dbReference type="SUPFAM" id="SSF53807">
    <property type="entry name" value="Helical backbone' metal receptor"/>
    <property type="match status" value="1"/>
</dbReference>
<organism evidence="3 4">
    <name type="scientific">Flectobacillus roseus</name>
    <dbReference type="NCBI Taxonomy" id="502259"/>
    <lineage>
        <taxon>Bacteria</taxon>
        <taxon>Pseudomonadati</taxon>
        <taxon>Bacteroidota</taxon>
        <taxon>Cytophagia</taxon>
        <taxon>Cytophagales</taxon>
        <taxon>Flectobacillaceae</taxon>
        <taxon>Flectobacillus</taxon>
    </lineage>
</organism>
<feature type="chain" id="PRO_5046155445" evidence="1">
    <location>
        <begin position="19"/>
        <end position="278"/>
    </location>
</feature>
<dbReference type="EMBL" id="JASHIF010000018">
    <property type="protein sequence ID" value="MDI9861258.1"/>
    <property type="molecule type" value="Genomic_DNA"/>
</dbReference>
<accession>A0ABT6YCD7</accession>